<dbReference type="InterPro" id="IPR050765">
    <property type="entry name" value="Riboflavin_Biosynth_HTPR"/>
</dbReference>
<dbReference type="InterPro" id="IPR024072">
    <property type="entry name" value="DHFR-like_dom_sf"/>
</dbReference>
<gene>
    <name evidence="2" type="ORF">JOF48_001875</name>
</gene>
<accession>A0ABS4YWE0</accession>
<comment type="caution">
    <text evidence="2">The sequence shown here is derived from an EMBL/GenBank/DDBJ whole genome shotgun (WGS) entry which is preliminary data.</text>
</comment>
<dbReference type="RefSeq" id="WP_209680025.1">
    <property type="nucleotide sequence ID" value="NZ_JAGIOI010000001.1"/>
</dbReference>
<protein>
    <submittedName>
        <fullName evidence="2">Dihydrofolate reductase</fullName>
    </submittedName>
</protein>
<dbReference type="Proteomes" id="UP000711614">
    <property type="component" value="Unassembled WGS sequence"/>
</dbReference>
<dbReference type="PANTHER" id="PTHR38011:SF11">
    <property type="entry name" value="2,5-DIAMINO-6-RIBOSYLAMINO-4(3H)-PYRIMIDINONE 5'-PHOSPHATE REDUCTASE"/>
    <property type="match status" value="1"/>
</dbReference>
<organism evidence="2 3">
    <name type="scientific">Arthrobacter stackebrandtii</name>
    <dbReference type="NCBI Taxonomy" id="272161"/>
    <lineage>
        <taxon>Bacteria</taxon>
        <taxon>Bacillati</taxon>
        <taxon>Actinomycetota</taxon>
        <taxon>Actinomycetes</taxon>
        <taxon>Micrococcales</taxon>
        <taxon>Micrococcaceae</taxon>
        <taxon>Arthrobacter</taxon>
    </lineage>
</organism>
<name>A0ABS4YWE0_9MICC</name>
<dbReference type="SUPFAM" id="SSF53597">
    <property type="entry name" value="Dihydrofolate reductase-like"/>
    <property type="match status" value="1"/>
</dbReference>
<keyword evidence="3" id="KW-1185">Reference proteome</keyword>
<dbReference type="Pfam" id="PF01872">
    <property type="entry name" value="RibD_C"/>
    <property type="match status" value="1"/>
</dbReference>
<feature type="domain" description="Bacterial bifunctional deaminase-reductase C-terminal" evidence="1">
    <location>
        <begin position="3"/>
        <end position="178"/>
    </location>
</feature>
<evidence type="ECO:0000313" key="2">
    <source>
        <dbReference type="EMBL" id="MBP2413076.1"/>
    </source>
</evidence>
<reference evidence="2 3" key="1">
    <citation type="submission" date="2021-03" db="EMBL/GenBank/DDBJ databases">
        <title>Sequencing the genomes of 1000 actinobacteria strains.</title>
        <authorList>
            <person name="Klenk H.-P."/>
        </authorList>
    </citation>
    <scope>NUCLEOTIDE SEQUENCE [LARGE SCALE GENOMIC DNA]</scope>
    <source>
        <strain evidence="2 3">DSM 16005</strain>
    </source>
</reference>
<sequence length="196" mass="21366">MAKLIYMAMTSLDGYTNDRDGNFDWAMPDDEVHAFANDLEQGVGTHLYGRRLYETMKVWEEFYGRPDLIKVVRDYADAWHQIDKVVYSRTMESTATARTRIERDFDPAAVQAMKAQAGQDISVGGANLAGQALAAGIVDEIHLLLFPVLVGGGTPALPERLSTPLELLGQRTFGSGVVHLHYAVKNGAAGELPAGA</sequence>
<evidence type="ECO:0000259" key="1">
    <source>
        <dbReference type="Pfam" id="PF01872"/>
    </source>
</evidence>
<proteinExistence type="predicted"/>
<evidence type="ECO:0000313" key="3">
    <source>
        <dbReference type="Proteomes" id="UP000711614"/>
    </source>
</evidence>
<dbReference type="Gene3D" id="3.40.430.10">
    <property type="entry name" value="Dihydrofolate Reductase, subunit A"/>
    <property type="match status" value="1"/>
</dbReference>
<dbReference type="InterPro" id="IPR002734">
    <property type="entry name" value="RibDG_C"/>
</dbReference>
<dbReference type="EMBL" id="JAGIOI010000001">
    <property type="protein sequence ID" value="MBP2413076.1"/>
    <property type="molecule type" value="Genomic_DNA"/>
</dbReference>
<dbReference type="PANTHER" id="PTHR38011">
    <property type="entry name" value="DIHYDROFOLATE REDUCTASE FAMILY PROTEIN (AFU_ORTHOLOGUE AFUA_8G06820)"/>
    <property type="match status" value="1"/>
</dbReference>